<proteinExistence type="predicted"/>
<dbReference type="Pfam" id="PF01850">
    <property type="entry name" value="PIN"/>
    <property type="match status" value="1"/>
</dbReference>
<gene>
    <name evidence="2" type="ORF">UH38_22090</name>
</gene>
<dbReference type="CDD" id="cd09872">
    <property type="entry name" value="PIN_Sll0205-like"/>
    <property type="match status" value="1"/>
</dbReference>
<keyword evidence="3" id="KW-1185">Reference proteome</keyword>
<dbReference type="EMBL" id="JYON01000035">
    <property type="protein sequence ID" value="KJH69746.1"/>
    <property type="molecule type" value="Genomic_DNA"/>
</dbReference>
<accession>A0A0D8ZRD0</accession>
<dbReference type="OrthoDB" id="9798990at2"/>
<evidence type="ECO:0000313" key="3">
    <source>
        <dbReference type="Proteomes" id="UP000032452"/>
    </source>
</evidence>
<dbReference type="InterPro" id="IPR002716">
    <property type="entry name" value="PIN_dom"/>
</dbReference>
<dbReference type="InterPro" id="IPR041705">
    <property type="entry name" value="PIN_Sll0205"/>
</dbReference>
<feature type="domain" description="PIN" evidence="1">
    <location>
        <begin position="1"/>
        <end position="84"/>
    </location>
</feature>
<dbReference type="InterPro" id="IPR052919">
    <property type="entry name" value="TA_system_RNase"/>
</dbReference>
<organism evidence="2 3">
    <name type="scientific">Aliterella atlantica CENA595</name>
    <dbReference type="NCBI Taxonomy" id="1618023"/>
    <lineage>
        <taxon>Bacteria</taxon>
        <taxon>Bacillati</taxon>
        <taxon>Cyanobacteriota</taxon>
        <taxon>Cyanophyceae</taxon>
        <taxon>Chroococcidiopsidales</taxon>
        <taxon>Aliterellaceae</taxon>
        <taxon>Aliterella</taxon>
    </lineage>
</organism>
<protein>
    <recommendedName>
        <fullName evidence="1">PIN domain-containing protein</fullName>
    </recommendedName>
</protein>
<dbReference type="InterPro" id="IPR029060">
    <property type="entry name" value="PIN-like_dom_sf"/>
</dbReference>
<evidence type="ECO:0000259" key="1">
    <source>
        <dbReference type="Pfam" id="PF01850"/>
    </source>
</evidence>
<dbReference type="AlphaFoldDB" id="A0A0D8ZRD0"/>
<reference evidence="2 3" key="1">
    <citation type="submission" date="2015-02" db="EMBL/GenBank/DDBJ databases">
        <title>Draft genome of a novel marine cyanobacterium (Chroococcales) isolated from South Atlantic Ocean.</title>
        <authorList>
            <person name="Rigonato J."/>
            <person name="Alvarenga D.O."/>
            <person name="Branco L.H."/>
            <person name="Varani A.M."/>
            <person name="Brandini F.P."/>
            <person name="Fiore M.F."/>
        </authorList>
    </citation>
    <scope>NUCLEOTIDE SEQUENCE [LARGE SCALE GENOMIC DNA]</scope>
    <source>
        <strain evidence="2 3">CENA595</strain>
    </source>
</reference>
<comment type="caution">
    <text evidence="2">The sequence shown here is derived from an EMBL/GenBank/DDBJ whole genome shotgun (WGS) entry which is preliminary data.</text>
</comment>
<evidence type="ECO:0000313" key="2">
    <source>
        <dbReference type="EMBL" id="KJH69746.1"/>
    </source>
</evidence>
<name>A0A0D8ZRD0_9CYAN</name>
<dbReference type="PANTHER" id="PTHR36173">
    <property type="entry name" value="RIBONUCLEASE VAPC16-RELATED"/>
    <property type="match status" value="1"/>
</dbReference>
<dbReference type="SUPFAM" id="SSF88723">
    <property type="entry name" value="PIN domain-like"/>
    <property type="match status" value="1"/>
</dbReference>
<dbReference type="Proteomes" id="UP000032452">
    <property type="component" value="Unassembled WGS sequence"/>
</dbReference>
<sequence length="94" mass="10658">MSAISCWEVAKLVERGRLVLPNLVDEWLDRALAYPGMRLLELTPRICVESTQLPGNFHRDPADQIIVATAIVYNCPLVTMDNKILSYQYVQTLP</sequence>
<dbReference type="PANTHER" id="PTHR36173:SF1">
    <property type="entry name" value="RIBONUCLEASE VAPC22"/>
    <property type="match status" value="1"/>
</dbReference>
<dbReference type="Gene3D" id="3.40.50.1010">
    <property type="entry name" value="5'-nuclease"/>
    <property type="match status" value="1"/>
</dbReference>